<dbReference type="CDD" id="cd03801">
    <property type="entry name" value="GT4_PimA-like"/>
    <property type="match status" value="1"/>
</dbReference>
<comment type="caution">
    <text evidence="1">The sequence shown here is derived from an EMBL/GenBank/DDBJ whole genome shotgun (WGS) entry which is preliminary data.</text>
</comment>
<dbReference type="EMBL" id="BAEM01000034">
    <property type="protein sequence ID" value="GAC10817.1"/>
    <property type="molecule type" value="Genomic_DNA"/>
</dbReference>
<dbReference type="Proteomes" id="UP000006320">
    <property type="component" value="Unassembled WGS sequence"/>
</dbReference>
<evidence type="ECO:0000313" key="1">
    <source>
        <dbReference type="EMBL" id="GAC10817.1"/>
    </source>
</evidence>
<proteinExistence type="predicted"/>
<dbReference type="PANTHER" id="PTHR12526:SF600">
    <property type="entry name" value="GLYCOSYL TRANSFERASE GROUP 1"/>
    <property type="match status" value="1"/>
</dbReference>
<evidence type="ECO:0000313" key="2">
    <source>
        <dbReference type="Proteomes" id="UP000006320"/>
    </source>
</evidence>
<accession>A0AAV3V1R9</accession>
<reference evidence="1 2" key="1">
    <citation type="journal article" date="2017" name="Antonie Van Leeuwenhoek">
        <title>Rhizobium rhizosphaerae sp. nov., a novel species isolated from rice rhizosphere.</title>
        <authorList>
            <person name="Zhao J.J."/>
            <person name="Zhang J."/>
            <person name="Zhang R.J."/>
            <person name="Zhang C.W."/>
            <person name="Yin H.Q."/>
            <person name="Zhang X.X."/>
        </authorList>
    </citation>
    <scope>NUCLEOTIDE SEQUENCE [LARGE SCALE GENOMIC DNA]</scope>
    <source>
        <strain evidence="1 2">S18K6</strain>
    </source>
</reference>
<name>A0AAV3V1R9_9ALTE</name>
<dbReference type="RefSeq" id="WP_007989075.1">
    <property type="nucleotide sequence ID" value="NZ_BAEM01000034.1"/>
</dbReference>
<dbReference type="PANTHER" id="PTHR12526">
    <property type="entry name" value="GLYCOSYLTRANSFERASE"/>
    <property type="match status" value="1"/>
</dbReference>
<dbReference type="AlphaFoldDB" id="A0AAV3V1R9"/>
<dbReference type="SUPFAM" id="SSF53756">
    <property type="entry name" value="UDP-Glycosyltransferase/glycogen phosphorylase"/>
    <property type="match status" value="1"/>
</dbReference>
<dbReference type="Gene3D" id="3.40.50.2000">
    <property type="entry name" value="Glycogen Phosphorylase B"/>
    <property type="match status" value="2"/>
</dbReference>
<keyword evidence="1" id="KW-0808">Transferase</keyword>
<sequence>MKILYLSHRVPFPPNKGEKIRTFHQIEYLLQKGHEVTVISPYEESAEVPYFTELKAQYGVNVHSFRLPPKLLRLMSGFVQGKALSVANFSSADLQKGLDKLLDEHEFSALVCTASSMAEYVFNSQAKVIRDRKLRLFMDFMDLDSDKWRQYAQRSSLPMKLLYTRERNLISTLELQVAAHFNTCFFITETEVALFKEGAPELGDICAIENGIDIVGFCPPDAPRFRESPILLFTGVMNYSPNVDAVLWFVENVWKDIVHIWPSAEFIIAGMDPTDKIIALGNMRGITVTGFVDDIKPYFNRANVFVAPFRIARGVQNKVLQAFACGLPVISTPMGAEGIRCSDNQSILLAEKSSDFILQLEKLFQLPDHYTRIANNALQLIQQHYTWESILHPFEKKLSMNQADSFSPSQTDK</sequence>
<gene>
    <name evidence="1" type="ORF">GCHA_2874</name>
</gene>
<dbReference type="InterPro" id="IPR017521">
    <property type="entry name" value="Sugar_tfrase_PEP-CTERM_Stp1"/>
</dbReference>
<protein>
    <submittedName>
        <fullName evidence="1">Glycosyl transferase, group 1</fullName>
    </submittedName>
</protein>
<dbReference type="Pfam" id="PF13692">
    <property type="entry name" value="Glyco_trans_1_4"/>
    <property type="match status" value="1"/>
</dbReference>
<organism evidence="1 2">
    <name type="scientific">Paraglaciecola chathamensis S18K6</name>
    <dbReference type="NCBI Taxonomy" id="1127672"/>
    <lineage>
        <taxon>Bacteria</taxon>
        <taxon>Pseudomonadati</taxon>
        <taxon>Pseudomonadota</taxon>
        <taxon>Gammaproteobacteria</taxon>
        <taxon>Alteromonadales</taxon>
        <taxon>Alteromonadaceae</taxon>
        <taxon>Paraglaciecola</taxon>
    </lineage>
</organism>
<dbReference type="GO" id="GO:0016757">
    <property type="term" value="F:glycosyltransferase activity"/>
    <property type="evidence" value="ECO:0007669"/>
    <property type="project" value="TreeGrafter"/>
</dbReference>
<dbReference type="NCBIfam" id="TIGR03087">
    <property type="entry name" value="stp1"/>
    <property type="match status" value="1"/>
</dbReference>